<reference evidence="2" key="1">
    <citation type="journal article" date="2019" name="Int. J. Syst. Evol. Microbiol.">
        <title>The Global Catalogue of Microorganisms (GCM) 10K type strain sequencing project: providing services to taxonomists for standard genome sequencing and annotation.</title>
        <authorList>
            <consortium name="The Broad Institute Genomics Platform"/>
            <consortium name="The Broad Institute Genome Sequencing Center for Infectious Disease"/>
            <person name="Wu L."/>
            <person name="Ma J."/>
        </authorList>
    </citation>
    <scope>NUCLEOTIDE SEQUENCE [LARGE SCALE GENOMIC DNA]</scope>
    <source>
        <strain evidence="2">JCM 17927</strain>
    </source>
</reference>
<dbReference type="EMBL" id="BAABHD010000077">
    <property type="protein sequence ID" value="GAA4464440.1"/>
    <property type="molecule type" value="Genomic_DNA"/>
</dbReference>
<dbReference type="Proteomes" id="UP001501175">
    <property type="component" value="Unassembled WGS sequence"/>
</dbReference>
<evidence type="ECO:0000313" key="2">
    <source>
        <dbReference type="Proteomes" id="UP001501175"/>
    </source>
</evidence>
<protein>
    <recommendedName>
        <fullName evidence="3">ABC transporter ATPase</fullName>
    </recommendedName>
</protein>
<evidence type="ECO:0008006" key="3">
    <source>
        <dbReference type="Google" id="ProtNLM"/>
    </source>
</evidence>
<evidence type="ECO:0000313" key="1">
    <source>
        <dbReference type="EMBL" id="GAA4464440.1"/>
    </source>
</evidence>
<sequence>MWINFNQITDNARLWVYQASRPLAPDEVTSVEQALQSALNGWAAHGHPLLSSARVVENRFVLVAVDENHALPSGCSIDASVHFLQAIGKQLSVDFFDRSVAYVAADGSVQTLTLPQIKTAVAEGILTPETTVFNNLIAQKAELINWKVKAGDTWLKRYFKHVVA</sequence>
<name>A0ABP8NEX3_9BACT</name>
<proteinExistence type="predicted"/>
<organism evidence="1 2">
    <name type="scientific">Nibrella saemangeumensis</name>
    <dbReference type="NCBI Taxonomy" id="1084526"/>
    <lineage>
        <taxon>Bacteria</taxon>
        <taxon>Pseudomonadati</taxon>
        <taxon>Bacteroidota</taxon>
        <taxon>Cytophagia</taxon>
        <taxon>Cytophagales</taxon>
        <taxon>Spirosomataceae</taxon>
        <taxon>Nibrella</taxon>
    </lineage>
</organism>
<accession>A0ABP8NEX3</accession>
<keyword evidence="2" id="KW-1185">Reference proteome</keyword>
<dbReference type="RefSeq" id="WP_345247067.1">
    <property type="nucleotide sequence ID" value="NZ_BAABHD010000077.1"/>
</dbReference>
<gene>
    <name evidence="1" type="ORF">GCM10023189_43620</name>
</gene>
<comment type="caution">
    <text evidence="1">The sequence shown here is derived from an EMBL/GenBank/DDBJ whole genome shotgun (WGS) entry which is preliminary data.</text>
</comment>